<evidence type="ECO:0000256" key="8">
    <source>
        <dbReference type="ARBA" id="ARBA00023241"/>
    </source>
</evidence>
<dbReference type="InterPro" id="IPR005123">
    <property type="entry name" value="Oxoglu/Fe-dep_dioxygenase_dom"/>
</dbReference>
<comment type="cofactor">
    <cofactor evidence="1">
        <name>L-ascorbate</name>
        <dbReference type="ChEBI" id="CHEBI:38290"/>
    </cofactor>
</comment>
<protein>
    <recommendedName>
        <fullName evidence="10">Fe2OG dioxygenase domain-containing protein</fullName>
    </recommendedName>
</protein>
<keyword evidence="7 9" id="KW-0408">Iron</keyword>
<dbReference type="InterPro" id="IPR026992">
    <property type="entry name" value="DIOX_N"/>
</dbReference>
<dbReference type="SUPFAM" id="SSF51197">
    <property type="entry name" value="Clavaminate synthase-like"/>
    <property type="match status" value="1"/>
</dbReference>
<dbReference type="GO" id="GO:0051213">
    <property type="term" value="F:dioxygenase activity"/>
    <property type="evidence" value="ECO:0007669"/>
    <property type="project" value="UniProtKB-KW"/>
</dbReference>
<comment type="similarity">
    <text evidence="2 9">Belongs to the iron/ascorbate-dependent oxidoreductase family.</text>
</comment>
<dbReference type="GO" id="GO:0016705">
    <property type="term" value="F:oxidoreductase activity, acting on paired donors, with incorporation or reduction of molecular oxygen"/>
    <property type="evidence" value="ECO:0007669"/>
    <property type="project" value="UniProtKB-ARBA"/>
</dbReference>
<evidence type="ECO:0000313" key="11">
    <source>
        <dbReference type="EMBL" id="KAF5942351.1"/>
    </source>
</evidence>
<evidence type="ECO:0000256" key="7">
    <source>
        <dbReference type="ARBA" id="ARBA00023004"/>
    </source>
</evidence>
<dbReference type="PANTHER" id="PTHR47991">
    <property type="entry name" value="OXOGLUTARATE/IRON-DEPENDENT DIOXYGENASE"/>
    <property type="match status" value="1"/>
</dbReference>
<organism evidence="11 12">
    <name type="scientific">Camellia sinensis</name>
    <name type="common">Tea plant</name>
    <name type="synonym">Thea sinensis</name>
    <dbReference type="NCBI Taxonomy" id="4442"/>
    <lineage>
        <taxon>Eukaryota</taxon>
        <taxon>Viridiplantae</taxon>
        <taxon>Streptophyta</taxon>
        <taxon>Embryophyta</taxon>
        <taxon>Tracheophyta</taxon>
        <taxon>Spermatophyta</taxon>
        <taxon>Magnoliopsida</taxon>
        <taxon>eudicotyledons</taxon>
        <taxon>Gunneridae</taxon>
        <taxon>Pentapetalae</taxon>
        <taxon>asterids</taxon>
        <taxon>Ericales</taxon>
        <taxon>Theaceae</taxon>
        <taxon>Camellia</taxon>
    </lineage>
</organism>
<accession>A0A7J7GR11</accession>
<feature type="domain" description="Fe2OG dioxygenase" evidence="10">
    <location>
        <begin position="198"/>
        <end position="308"/>
    </location>
</feature>
<dbReference type="Pfam" id="PF14226">
    <property type="entry name" value="DIOX_N"/>
    <property type="match status" value="1"/>
</dbReference>
<dbReference type="InterPro" id="IPR027443">
    <property type="entry name" value="IPNS-like_sf"/>
</dbReference>
<gene>
    <name evidence="11" type="ORF">HYC85_019993</name>
</gene>
<dbReference type="EMBL" id="JACBKZ010000009">
    <property type="protein sequence ID" value="KAF5942351.1"/>
    <property type="molecule type" value="Genomic_DNA"/>
</dbReference>
<evidence type="ECO:0000256" key="1">
    <source>
        <dbReference type="ARBA" id="ARBA00001961"/>
    </source>
</evidence>
<sequence>MELERVQVIASLSKCIDTIPAEYIRSENEQPAITTIQGKVLEVPVIDLSNDSDDQNIVQLVAEACRDWGIFQVVNHGIPDEVIGNLQRVGKDFFELPQEEKEVYAKPPESKSVEGYGTKLQKEVEGKKGWVDHLFHKIWPPSAINYKFWPKNPPSYREANEVYAERLRAVADKLFRWLSLGLGLEGHEVKEAVGGDDLIYLMKINYYPPCPRPDLALGVVAHTDMSTLTILVPNEVPGLQVFKDDHWYEVKYIPNALIVHIGDQIEMTKTYNSWLQQIVSNGKYKAVYHRSTVNKETTRMSWPVFIEPSPEVEVGPHPMLIDDKNPPKYKTKKYEDYMYCKLNKLPQ</sequence>
<evidence type="ECO:0000313" key="12">
    <source>
        <dbReference type="Proteomes" id="UP000593564"/>
    </source>
</evidence>
<dbReference type="PROSITE" id="PS51471">
    <property type="entry name" value="FE2OG_OXY"/>
    <property type="match status" value="1"/>
</dbReference>
<evidence type="ECO:0000256" key="6">
    <source>
        <dbReference type="ARBA" id="ARBA00023002"/>
    </source>
</evidence>
<evidence type="ECO:0000256" key="4">
    <source>
        <dbReference type="ARBA" id="ARBA00022896"/>
    </source>
</evidence>
<dbReference type="Gene3D" id="2.60.120.330">
    <property type="entry name" value="B-lactam Antibiotic, Isopenicillin N Synthase, Chain"/>
    <property type="match status" value="1"/>
</dbReference>
<proteinExistence type="inferred from homology"/>
<dbReference type="GO" id="GO:0046872">
    <property type="term" value="F:metal ion binding"/>
    <property type="evidence" value="ECO:0007669"/>
    <property type="project" value="UniProtKB-KW"/>
</dbReference>
<evidence type="ECO:0000259" key="10">
    <source>
        <dbReference type="PROSITE" id="PS51471"/>
    </source>
</evidence>
<keyword evidence="5" id="KW-0223">Dioxygenase</keyword>
<dbReference type="GO" id="GO:0031418">
    <property type="term" value="F:L-ascorbic acid binding"/>
    <property type="evidence" value="ECO:0007669"/>
    <property type="project" value="UniProtKB-KW"/>
</dbReference>
<name>A0A7J7GR11_CAMSI</name>
<keyword evidence="12" id="KW-1185">Reference proteome</keyword>
<dbReference type="AlphaFoldDB" id="A0A7J7GR11"/>
<evidence type="ECO:0000256" key="3">
    <source>
        <dbReference type="ARBA" id="ARBA00022723"/>
    </source>
</evidence>
<comment type="caution">
    <text evidence="11">The sequence shown here is derived from an EMBL/GenBank/DDBJ whole genome shotgun (WGS) entry which is preliminary data.</text>
</comment>
<evidence type="ECO:0000256" key="5">
    <source>
        <dbReference type="ARBA" id="ARBA00022964"/>
    </source>
</evidence>
<keyword evidence="8" id="KW-0284">Flavonoid biosynthesis</keyword>
<reference evidence="11 12" key="2">
    <citation type="submission" date="2020-07" db="EMBL/GenBank/DDBJ databases">
        <title>Genome assembly of wild tea tree DASZ reveals pedigree and selection history of tea varieties.</title>
        <authorList>
            <person name="Zhang W."/>
        </authorList>
    </citation>
    <scope>NUCLEOTIDE SEQUENCE [LARGE SCALE GENOMIC DNA]</scope>
    <source>
        <strain evidence="12">cv. G240</strain>
        <tissue evidence="11">Leaf</tissue>
    </source>
</reference>
<dbReference type="FunFam" id="2.60.120.330:FF:000009">
    <property type="entry name" value="Flavonol synthase"/>
    <property type="match status" value="1"/>
</dbReference>
<keyword evidence="6 9" id="KW-0560">Oxidoreductase</keyword>
<reference evidence="12" key="1">
    <citation type="journal article" date="2020" name="Nat. Commun.">
        <title>Genome assembly of wild tea tree DASZ reveals pedigree and selection history of tea varieties.</title>
        <authorList>
            <person name="Zhang W."/>
            <person name="Zhang Y."/>
            <person name="Qiu H."/>
            <person name="Guo Y."/>
            <person name="Wan H."/>
            <person name="Zhang X."/>
            <person name="Scossa F."/>
            <person name="Alseekh S."/>
            <person name="Zhang Q."/>
            <person name="Wang P."/>
            <person name="Xu L."/>
            <person name="Schmidt M.H."/>
            <person name="Jia X."/>
            <person name="Li D."/>
            <person name="Zhu A."/>
            <person name="Guo F."/>
            <person name="Chen W."/>
            <person name="Ni D."/>
            <person name="Usadel B."/>
            <person name="Fernie A.R."/>
            <person name="Wen W."/>
        </authorList>
    </citation>
    <scope>NUCLEOTIDE SEQUENCE [LARGE SCALE GENOMIC DNA]</scope>
    <source>
        <strain evidence="12">cv. G240</strain>
    </source>
</reference>
<dbReference type="GO" id="GO:0009813">
    <property type="term" value="P:flavonoid biosynthetic process"/>
    <property type="evidence" value="ECO:0007669"/>
    <property type="project" value="UniProtKB-KW"/>
</dbReference>
<dbReference type="Pfam" id="PF03171">
    <property type="entry name" value="2OG-FeII_Oxy"/>
    <property type="match status" value="1"/>
</dbReference>
<keyword evidence="4" id="KW-0847">Vitamin C</keyword>
<dbReference type="GO" id="GO:0046148">
    <property type="term" value="P:pigment biosynthetic process"/>
    <property type="evidence" value="ECO:0007669"/>
    <property type="project" value="UniProtKB-ARBA"/>
</dbReference>
<dbReference type="InterPro" id="IPR050295">
    <property type="entry name" value="Plant_2OG-oxidoreductases"/>
</dbReference>
<evidence type="ECO:0000256" key="9">
    <source>
        <dbReference type="RuleBase" id="RU003682"/>
    </source>
</evidence>
<keyword evidence="3 9" id="KW-0479">Metal-binding</keyword>
<dbReference type="InterPro" id="IPR044861">
    <property type="entry name" value="IPNS-like_FE2OG_OXY"/>
</dbReference>
<evidence type="ECO:0000256" key="2">
    <source>
        <dbReference type="ARBA" id="ARBA00008056"/>
    </source>
</evidence>
<dbReference type="Proteomes" id="UP000593564">
    <property type="component" value="Unassembled WGS sequence"/>
</dbReference>